<dbReference type="PROSITE" id="PS00678">
    <property type="entry name" value="WD_REPEATS_1"/>
    <property type="match status" value="1"/>
</dbReference>
<feature type="repeat" description="WD" evidence="3">
    <location>
        <begin position="116"/>
        <end position="157"/>
    </location>
</feature>
<evidence type="ECO:0000313" key="5">
    <source>
        <dbReference type="Proteomes" id="UP000692954"/>
    </source>
</evidence>
<dbReference type="PANTHER" id="PTHR19848">
    <property type="entry name" value="WD40 REPEAT PROTEIN"/>
    <property type="match status" value="1"/>
</dbReference>
<dbReference type="AlphaFoldDB" id="A0A8S1RPH9"/>
<proteinExistence type="predicted"/>
<feature type="repeat" description="WD" evidence="3">
    <location>
        <begin position="80"/>
        <end position="112"/>
    </location>
</feature>
<dbReference type="EMBL" id="CAJJDN010000260">
    <property type="protein sequence ID" value="CAD8130066.1"/>
    <property type="molecule type" value="Genomic_DNA"/>
</dbReference>
<feature type="repeat" description="WD" evidence="3">
    <location>
        <begin position="158"/>
        <end position="199"/>
    </location>
</feature>
<evidence type="ECO:0000313" key="4">
    <source>
        <dbReference type="EMBL" id="CAD8130066.1"/>
    </source>
</evidence>
<organism evidence="4 5">
    <name type="scientific">Paramecium sonneborni</name>
    <dbReference type="NCBI Taxonomy" id="65129"/>
    <lineage>
        <taxon>Eukaryota</taxon>
        <taxon>Sar</taxon>
        <taxon>Alveolata</taxon>
        <taxon>Ciliophora</taxon>
        <taxon>Intramacronucleata</taxon>
        <taxon>Oligohymenophorea</taxon>
        <taxon>Peniculida</taxon>
        <taxon>Parameciidae</taxon>
        <taxon>Paramecium</taxon>
    </lineage>
</organism>
<keyword evidence="5" id="KW-1185">Reference proteome</keyword>
<dbReference type="PANTHER" id="PTHR19848:SF8">
    <property type="entry name" value="F-BOX AND WD REPEAT DOMAIN CONTAINING 7"/>
    <property type="match status" value="1"/>
</dbReference>
<accession>A0A8S1RPH9</accession>
<feature type="repeat" description="WD" evidence="3">
    <location>
        <begin position="32"/>
        <end position="71"/>
    </location>
</feature>
<dbReference type="Proteomes" id="UP000692954">
    <property type="component" value="Unassembled WGS sequence"/>
</dbReference>
<dbReference type="Pfam" id="PF00400">
    <property type="entry name" value="WD40"/>
    <property type="match status" value="8"/>
</dbReference>
<dbReference type="PROSITE" id="PS50082">
    <property type="entry name" value="WD_REPEATS_2"/>
    <property type="match status" value="7"/>
</dbReference>
<dbReference type="OrthoDB" id="2624652at2759"/>
<evidence type="ECO:0000256" key="2">
    <source>
        <dbReference type="ARBA" id="ARBA00022737"/>
    </source>
</evidence>
<gene>
    <name evidence="4" type="ORF">PSON_ATCC_30995.1.T2600010</name>
</gene>
<name>A0A8S1RPH9_9CILI</name>
<keyword evidence="1 3" id="KW-0853">WD repeat</keyword>
<evidence type="ECO:0000256" key="3">
    <source>
        <dbReference type="PROSITE-ProRule" id="PRU00221"/>
    </source>
</evidence>
<dbReference type="InterPro" id="IPR001680">
    <property type="entry name" value="WD40_rpt"/>
</dbReference>
<dbReference type="InterPro" id="IPR019775">
    <property type="entry name" value="WD40_repeat_CS"/>
</dbReference>
<dbReference type="SMART" id="SM00320">
    <property type="entry name" value="WD40"/>
    <property type="match status" value="14"/>
</dbReference>
<dbReference type="PROSITE" id="PS50294">
    <property type="entry name" value="WD_REPEATS_REGION"/>
    <property type="match status" value="5"/>
</dbReference>
<feature type="repeat" description="WD" evidence="3">
    <location>
        <begin position="484"/>
        <end position="525"/>
    </location>
</feature>
<dbReference type="CDD" id="cd00200">
    <property type="entry name" value="WD40"/>
    <property type="match status" value="3"/>
</dbReference>
<feature type="repeat" description="WD" evidence="3">
    <location>
        <begin position="650"/>
        <end position="691"/>
    </location>
</feature>
<evidence type="ECO:0000256" key="1">
    <source>
        <dbReference type="ARBA" id="ARBA00022574"/>
    </source>
</evidence>
<feature type="repeat" description="WD" evidence="3">
    <location>
        <begin position="441"/>
        <end position="482"/>
    </location>
</feature>
<reference evidence="4" key="1">
    <citation type="submission" date="2021-01" db="EMBL/GenBank/DDBJ databases">
        <authorList>
            <consortium name="Genoscope - CEA"/>
            <person name="William W."/>
        </authorList>
    </citation>
    <scope>NUCLEOTIDE SEQUENCE</scope>
</reference>
<keyword evidence="2" id="KW-0677">Repeat</keyword>
<sequence length="758" mass="85896">MFSQDGQKLTLCSKDKNIRVYHVKEKKQILKLEGHKDQVFQIIFTSNQLISCSQDKSIKLWDIIRGHEINNICLNSFARSIDISFNQSYLACGCYDGSIEIWDISDISNINKKLKMAGHTKIIASIVFSPKEDILVSGSYDQQIIIWNYHTGLQVKKMNSNQEIIQKIIFSPNGQYIIFICKDAFIRIWNTEMDGQIITLKGHQDVVFSLAFSKFAKIDQQDDGIQNQLKSNPFVQLIVNKKNILHILPMINQLLLLNHFVMKRGVTSVAFSPDGMRLASAIGFEKMIVIWKVKTLKKISSLDADQVYRFQFMPNGKQIVSGGYDNINQINHNGQTILSGILDQSIIFWNVDNEDKHQKQLESKVGVVLYANQGQQLAVGMVNKVIIIFDSITKQENKILQGQIGEILALAFCLNDLMLASAGASGIILWDILNEQIIQSLNGHSDLVWSVQFQPNQNIIAICSAEKTIRFWNLYSKENEELINLEQDGEVYSIALSPDGKILASGGEECNVKLWNTNRHSEYHTFFCSQSQRALVSLSGDEQSLAIQYIDGSVRIFNTSEGREIYKIFLQDAEALSLCISPDGIQLAAGLRDKCIRIWNTKDKTYTDIVDNMLDVSSLAYSSDGLILAAGSHSLIILFNSSNLSEIRRFQGHTDYVVSLSFSYDNKQLLPNSKDNSLRIWSIQTGELKQLILTSLINVKLAFFKENNMDSIIVNNFEDQPREIILSTYEEIKEIRLTKKEMLLANLYNHPIVIKNGI</sequence>
<protein>
    <submittedName>
        <fullName evidence="4">Uncharacterized protein</fullName>
    </submittedName>
</protein>
<comment type="caution">
    <text evidence="4">The sequence shown here is derived from an EMBL/GenBank/DDBJ whole genome shotgun (WGS) entry which is preliminary data.</text>
</comment>